<evidence type="ECO:0000256" key="9">
    <source>
        <dbReference type="PROSITE-ProRule" id="PRU00182"/>
    </source>
</evidence>
<evidence type="ECO:0000256" key="10">
    <source>
        <dbReference type="SAM" id="Coils"/>
    </source>
</evidence>
<evidence type="ECO:0000313" key="14">
    <source>
        <dbReference type="EMBL" id="KAK9507356.1"/>
    </source>
</evidence>
<keyword evidence="3" id="KW-0808">Transferase</keyword>
<keyword evidence="9" id="KW-0694">RNA-binding</keyword>
<dbReference type="GO" id="GO:0005829">
    <property type="term" value="C:cytosol"/>
    <property type="evidence" value="ECO:0007669"/>
    <property type="project" value="TreeGrafter"/>
</dbReference>
<proteinExistence type="inferred from homology"/>
<dbReference type="PROSITE" id="PS50089">
    <property type="entry name" value="ZF_RING_2"/>
    <property type="match status" value="1"/>
</dbReference>
<gene>
    <name evidence="14" type="ORF">O3M35_007230</name>
</gene>
<dbReference type="SMART" id="SM00240">
    <property type="entry name" value="FHA"/>
    <property type="match status" value="1"/>
</dbReference>
<feature type="domain" description="RING-type" evidence="13">
    <location>
        <begin position="295"/>
        <end position="333"/>
    </location>
</feature>
<dbReference type="GO" id="GO:0005634">
    <property type="term" value="C:nucleus"/>
    <property type="evidence" value="ECO:0007669"/>
    <property type="project" value="TreeGrafter"/>
</dbReference>
<dbReference type="InterPro" id="IPR000253">
    <property type="entry name" value="FHA_dom"/>
</dbReference>
<evidence type="ECO:0000259" key="13">
    <source>
        <dbReference type="PROSITE" id="PS50089"/>
    </source>
</evidence>
<dbReference type="InterPro" id="IPR017907">
    <property type="entry name" value="Znf_RING_CS"/>
</dbReference>
<dbReference type="InterPro" id="IPR008984">
    <property type="entry name" value="SMAD_FHA_dom_sf"/>
</dbReference>
<dbReference type="InterPro" id="IPR013083">
    <property type="entry name" value="Znf_RING/FYVE/PHD"/>
</dbReference>
<dbReference type="InterPro" id="IPR001841">
    <property type="entry name" value="Znf_RING"/>
</dbReference>
<dbReference type="GO" id="GO:0035861">
    <property type="term" value="C:site of double-strand break"/>
    <property type="evidence" value="ECO:0007669"/>
    <property type="project" value="TreeGrafter"/>
</dbReference>
<evidence type="ECO:0000256" key="8">
    <source>
        <dbReference type="PROSITE-ProRule" id="PRU00175"/>
    </source>
</evidence>
<dbReference type="Proteomes" id="UP001461498">
    <property type="component" value="Unassembled WGS sequence"/>
</dbReference>
<feature type="region of interest" description="Disordered" evidence="11">
    <location>
        <begin position="124"/>
        <end position="144"/>
    </location>
</feature>
<dbReference type="EMBL" id="JAPXFL010000004">
    <property type="protein sequence ID" value="KAK9507356.1"/>
    <property type="molecule type" value="Genomic_DNA"/>
</dbReference>
<evidence type="ECO:0000256" key="6">
    <source>
        <dbReference type="ARBA" id="ARBA00022786"/>
    </source>
</evidence>
<organism evidence="14 15">
    <name type="scientific">Rhynocoris fuscipes</name>
    <dbReference type="NCBI Taxonomy" id="488301"/>
    <lineage>
        <taxon>Eukaryota</taxon>
        <taxon>Metazoa</taxon>
        <taxon>Ecdysozoa</taxon>
        <taxon>Arthropoda</taxon>
        <taxon>Hexapoda</taxon>
        <taxon>Insecta</taxon>
        <taxon>Pterygota</taxon>
        <taxon>Neoptera</taxon>
        <taxon>Paraneoptera</taxon>
        <taxon>Hemiptera</taxon>
        <taxon>Heteroptera</taxon>
        <taxon>Panheteroptera</taxon>
        <taxon>Cimicomorpha</taxon>
        <taxon>Reduviidae</taxon>
        <taxon>Harpactorinae</taxon>
        <taxon>Harpactorini</taxon>
        <taxon>Rhynocoris</taxon>
    </lineage>
</organism>
<evidence type="ECO:0000313" key="15">
    <source>
        <dbReference type="Proteomes" id="UP001461498"/>
    </source>
</evidence>
<dbReference type="GO" id="GO:0003723">
    <property type="term" value="F:RNA binding"/>
    <property type="evidence" value="ECO:0007669"/>
    <property type="project" value="UniProtKB-KW"/>
</dbReference>
<feature type="compositionally biased region" description="Low complexity" evidence="11">
    <location>
        <begin position="400"/>
        <end position="413"/>
    </location>
</feature>
<comment type="caution">
    <text evidence="14">The sequence shown here is derived from an EMBL/GenBank/DDBJ whole genome shotgun (WGS) entry which is preliminary data.</text>
</comment>
<evidence type="ECO:0000256" key="7">
    <source>
        <dbReference type="ARBA" id="ARBA00022833"/>
    </source>
</evidence>
<comment type="similarity">
    <text evidence="1">Belongs to the CHFR family.</text>
</comment>
<dbReference type="GO" id="GO:0000151">
    <property type="term" value="C:ubiquitin ligase complex"/>
    <property type="evidence" value="ECO:0007669"/>
    <property type="project" value="TreeGrafter"/>
</dbReference>
<keyword evidence="4" id="KW-0479">Metal-binding</keyword>
<dbReference type="GO" id="GO:0006302">
    <property type="term" value="P:double-strand break repair"/>
    <property type="evidence" value="ECO:0007669"/>
    <property type="project" value="TreeGrafter"/>
</dbReference>
<dbReference type="Gene3D" id="3.30.40.10">
    <property type="entry name" value="Zinc/RING finger domain, C3HC4 (zinc finger)"/>
    <property type="match status" value="1"/>
</dbReference>
<evidence type="ECO:0000256" key="5">
    <source>
        <dbReference type="ARBA" id="ARBA00022771"/>
    </source>
</evidence>
<reference evidence="14 15" key="1">
    <citation type="submission" date="2022-12" db="EMBL/GenBank/DDBJ databases">
        <title>Chromosome-level genome assembly of true bugs.</title>
        <authorList>
            <person name="Ma L."/>
            <person name="Li H."/>
        </authorList>
    </citation>
    <scope>NUCLEOTIDE SEQUENCE [LARGE SCALE GENOMIC DNA]</scope>
    <source>
        <strain evidence="14">Lab_2022b</strain>
    </source>
</reference>
<keyword evidence="10" id="KW-0175">Coiled coil</keyword>
<keyword evidence="15" id="KW-1185">Reference proteome</keyword>
<feature type="compositionally biased region" description="Basic and acidic residues" evidence="11">
    <location>
        <begin position="363"/>
        <end position="372"/>
    </location>
</feature>
<feature type="domain" description="FHA" evidence="12">
    <location>
        <begin position="26"/>
        <end position="76"/>
    </location>
</feature>
<feature type="coiled-coil region" evidence="10">
    <location>
        <begin position="149"/>
        <end position="291"/>
    </location>
</feature>
<dbReference type="CDD" id="cd00060">
    <property type="entry name" value="FHA"/>
    <property type="match status" value="1"/>
</dbReference>
<dbReference type="PROSITE" id="PS00518">
    <property type="entry name" value="ZF_RING_1"/>
    <property type="match status" value="1"/>
</dbReference>
<evidence type="ECO:0000259" key="12">
    <source>
        <dbReference type="PROSITE" id="PS50006"/>
    </source>
</evidence>
<dbReference type="SUPFAM" id="SSF57850">
    <property type="entry name" value="RING/U-box"/>
    <property type="match status" value="1"/>
</dbReference>
<dbReference type="GO" id="GO:0006511">
    <property type="term" value="P:ubiquitin-dependent protein catabolic process"/>
    <property type="evidence" value="ECO:0007669"/>
    <property type="project" value="TreeGrafter"/>
</dbReference>
<dbReference type="SUPFAM" id="SSF49879">
    <property type="entry name" value="SMAD/FHA domain"/>
    <property type="match status" value="1"/>
</dbReference>
<accession>A0AAW1D9H0</accession>
<dbReference type="AlphaFoldDB" id="A0AAW1D9H0"/>
<dbReference type="PANTHER" id="PTHR15067:SF4">
    <property type="entry name" value="E3 UBIQUITIN-PROTEIN LIGASE RNF8"/>
    <property type="match status" value="1"/>
</dbReference>
<keyword evidence="6" id="KW-0833">Ubl conjugation pathway</keyword>
<dbReference type="SMART" id="SM00184">
    <property type="entry name" value="RING"/>
    <property type="match status" value="1"/>
</dbReference>
<dbReference type="GO" id="GO:0061630">
    <property type="term" value="F:ubiquitin protein ligase activity"/>
    <property type="evidence" value="ECO:0007669"/>
    <property type="project" value="TreeGrafter"/>
</dbReference>
<dbReference type="GO" id="GO:0070936">
    <property type="term" value="P:protein K48-linked ubiquitination"/>
    <property type="evidence" value="ECO:0007669"/>
    <property type="project" value="TreeGrafter"/>
</dbReference>
<keyword evidence="5 8" id="KW-0863">Zinc-finger</keyword>
<feature type="region of interest" description="Disordered" evidence="11">
    <location>
        <begin position="363"/>
        <end position="414"/>
    </location>
</feature>
<evidence type="ECO:0000256" key="3">
    <source>
        <dbReference type="ARBA" id="ARBA00022679"/>
    </source>
</evidence>
<evidence type="ECO:0000256" key="11">
    <source>
        <dbReference type="SAM" id="MobiDB-lite"/>
    </source>
</evidence>
<dbReference type="GO" id="GO:0042393">
    <property type="term" value="F:histone binding"/>
    <property type="evidence" value="ECO:0007669"/>
    <property type="project" value="TreeGrafter"/>
</dbReference>
<dbReference type="PANTHER" id="PTHR15067">
    <property type="entry name" value="E3 UBIQUITIN-PROTEIN LIGASE RNF8"/>
    <property type="match status" value="1"/>
</dbReference>
<sequence length="451" mass="51538">MSVSKGPVLYDCIKCVSHPFGDKTQFKIGRNENSCLDILSKRISRNQCVIELNEDKEWVIKDLSSFNTTLVNGKQILKETTVLKDGDKISFQVYQDSEFIFQANPSTDKSVQKKRKLIKESVAKLGSTEEDEEPSVKRSNPSKSHAELCATLTLERDRLATENKTLREQCSQVNEILEETQKSLESLETEKTNLALKLVDEQAVKNDLIIQMQNYIDQLKEAEIELERLIVEKSNKEVRNPNLYCSSVEYLQMKKDLENARKEVLAKEERLNDVLAEKDILTNNISDLLEQEFSCSVCSEVIYQAISLECRHTFCAKCLATWKLTKKECPVCRTKIKSEVNPLVIDQFIDKLTDLIGGEFKKRRETVREERTSSNSRGTTVSPFRYPQTGRRGNRRRSHNNPTNSRSSNSRRNPLANVAEIVYDYHRGVSGLSDNVMIDLTGGSRHSNGRR</sequence>
<evidence type="ECO:0000256" key="4">
    <source>
        <dbReference type="ARBA" id="ARBA00022723"/>
    </source>
</evidence>
<dbReference type="Gene3D" id="2.60.200.20">
    <property type="match status" value="1"/>
</dbReference>
<evidence type="ECO:0000256" key="2">
    <source>
        <dbReference type="ARBA" id="ARBA00017908"/>
    </source>
</evidence>
<dbReference type="Pfam" id="PF00498">
    <property type="entry name" value="FHA"/>
    <property type="match status" value="1"/>
</dbReference>
<dbReference type="Pfam" id="PF13920">
    <property type="entry name" value="zf-C3HC4_3"/>
    <property type="match status" value="1"/>
</dbReference>
<evidence type="ECO:0000256" key="1">
    <source>
        <dbReference type="ARBA" id="ARBA00005797"/>
    </source>
</evidence>
<name>A0AAW1D9H0_9HEMI</name>
<protein>
    <recommendedName>
        <fullName evidence="2">E3 ubiquitin-protein ligase CHFR</fullName>
    </recommendedName>
</protein>
<keyword evidence="7" id="KW-0862">Zinc</keyword>
<dbReference type="PROSITE" id="PS50006">
    <property type="entry name" value="FHA_DOMAIN"/>
    <property type="match status" value="1"/>
</dbReference>
<dbReference type="PROSITE" id="PS50889">
    <property type="entry name" value="S4"/>
    <property type="match status" value="1"/>
</dbReference>
<dbReference type="GO" id="GO:0008270">
    <property type="term" value="F:zinc ion binding"/>
    <property type="evidence" value="ECO:0007669"/>
    <property type="project" value="UniProtKB-KW"/>
</dbReference>